<comment type="caution">
    <text evidence="2">The sequence shown here is derived from an EMBL/GenBank/DDBJ whole genome shotgun (WGS) entry which is preliminary data.</text>
</comment>
<proteinExistence type="predicted"/>
<dbReference type="RefSeq" id="WP_017040956.1">
    <property type="nucleotide sequence ID" value="NZ_AJYQ02000069.1"/>
</dbReference>
<gene>
    <name evidence="2" type="ORF">A1QO_05485</name>
</gene>
<evidence type="ECO:0000313" key="3">
    <source>
        <dbReference type="Proteomes" id="UP000094741"/>
    </source>
</evidence>
<feature type="transmembrane region" description="Helical" evidence="1">
    <location>
        <begin position="323"/>
        <end position="342"/>
    </location>
</feature>
<name>A0A1E5BHS0_9VIBR</name>
<accession>A0A1E5BHS0</accession>
<organism evidence="2 3">
    <name type="scientific">Vibrio genomosp. F10 str. ZF-129</name>
    <dbReference type="NCBI Taxonomy" id="1187848"/>
    <lineage>
        <taxon>Bacteria</taxon>
        <taxon>Pseudomonadati</taxon>
        <taxon>Pseudomonadota</taxon>
        <taxon>Gammaproteobacteria</taxon>
        <taxon>Vibrionales</taxon>
        <taxon>Vibrionaceae</taxon>
        <taxon>Vibrio</taxon>
    </lineage>
</organism>
<evidence type="ECO:0008006" key="4">
    <source>
        <dbReference type="Google" id="ProtNLM"/>
    </source>
</evidence>
<keyword evidence="1" id="KW-1133">Transmembrane helix</keyword>
<dbReference type="Proteomes" id="UP000094741">
    <property type="component" value="Unassembled WGS sequence"/>
</dbReference>
<dbReference type="EMBL" id="AJYQ02000069">
    <property type="protein sequence ID" value="OEE35721.1"/>
    <property type="molecule type" value="Genomic_DNA"/>
</dbReference>
<reference evidence="2 3" key="1">
    <citation type="journal article" date="2012" name="Science">
        <title>Ecological populations of bacteria act as socially cohesive units of antibiotic production and resistance.</title>
        <authorList>
            <person name="Cordero O.X."/>
            <person name="Wildschutte H."/>
            <person name="Kirkup B."/>
            <person name="Proehl S."/>
            <person name="Ngo L."/>
            <person name="Hussain F."/>
            <person name="Le Roux F."/>
            <person name="Mincer T."/>
            <person name="Polz M.F."/>
        </authorList>
    </citation>
    <scope>NUCLEOTIDE SEQUENCE [LARGE SCALE GENOMIC DNA]</scope>
    <source>
        <strain evidence="2 3">ZF-129</strain>
    </source>
</reference>
<feature type="transmembrane region" description="Helical" evidence="1">
    <location>
        <begin position="175"/>
        <end position="198"/>
    </location>
</feature>
<evidence type="ECO:0000256" key="1">
    <source>
        <dbReference type="SAM" id="Phobius"/>
    </source>
</evidence>
<sequence length="355" mass="40925">MKKISHSLFNFINDFRNSSRLKRKQQLAILKEWRLLADIQTLPDICRTKKEGQTDPNIESFWIEFESQVRRVEDFKVLSKYFDERIADILISAIGKSAITDALDICIESFDKSSGNVTRDIHMRMIKVVIYLLFAGSVCIVHLSSFENVLETLEIYELQAASQMGYYISRFVVQYGLYFVGVYIAFIAVIEISFKLWVSEERTMLSHSNYLYKIYRYKSIGFIVNQISLYRKTGVVLHDILPKLTTTSCNYTSSLLSKASKLSKKGITPYEALCQVSLFDAEETKLIRDTLSNSNDKEHLCLNALISTYEYKYDTAIQKTSRIYSTVCWVMTGVIFVIPFIGERFAQFSLAASQF</sequence>
<feature type="transmembrane region" description="Helical" evidence="1">
    <location>
        <begin position="128"/>
        <end position="146"/>
    </location>
</feature>
<keyword evidence="1" id="KW-0812">Transmembrane</keyword>
<keyword evidence="1" id="KW-0472">Membrane</keyword>
<protein>
    <recommendedName>
        <fullName evidence="4">Type II secretion system protein GspF domain-containing protein</fullName>
    </recommendedName>
</protein>
<dbReference type="STRING" id="1187848.A1QO_05485"/>
<dbReference type="AlphaFoldDB" id="A0A1E5BHS0"/>
<evidence type="ECO:0000313" key="2">
    <source>
        <dbReference type="EMBL" id="OEE35721.1"/>
    </source>
</evidence>